<dbReference type="InterPro" id="IPR031311">
    <property type="entry name" value="CHIT_BIND_RR_consensus"/>
</dbReference>
<feature type="signal peptide" evidence="3">
    <location>
        <begin position="1"/>
        <end position="19"/>
    </location>
</feature>
<dbReference type="OrthoDB" id="6348134at2759"/>
<evidence type="ECO:0000256" key="1">
    <source>
        <dbReference type="ARBA" id="ARBA00022460"/>
    </source>
</evidence>
<reference evidence="4" key="1">
    <citation type="submission" date="2021-06" db="EMBL/GenBank/DDBJ databases">
        <authorList>
            <person name="Hodson N. C."/>
            <person name="Mongue J. A."/>
            <person name="Jaron S. K."/>
        </authorList>
    </citation>
    <scope>NUCLEOTIDE SEQUENCE</scope>
</reference>
<dbReference type="GO" id="GO:0031012">
    <property type="term" value="C:extracellular matrix"/>
    <property type="evidence" value="ECO:0007669"/>
    <property type="project" value="TreeGrafter"/>
</dbReference>
<sequence>MACYMKLAALFAVVAAASAFPGHLGAAHGHQVDYYSVPKYQYGYGVNDHYTGDIKSATESRDGDLTRGSYSLVQPDGVLRTVNYVADPYHGFQAVVHNNGVPEHKGLPLH</sequence>
<protein>
    <recommendedName>
        <fullName evidence="6">Cuticle protein 7</fullName>
    </recommendedName>
</protein>
<accession>A0A8J2KJ77</accession>
<dbReference type="InterPro" id="IPR051217">
    <property type="entry name" value="Insect_Cuticle_Struc_Prot"/>
</dbReference>
<dbReference type="Proteomes" id="UP000708208">
    <property type="component" value="Unassembled WGS sequence"/>
</dbReference>
<keyword evidence="5" id="KW-1185">Reference proteome</keyword>
<evidence type="ECO:0000313" key="4">
    <source>
        <dbReference type="EMBL" id="CAG7815495.1"/>
    </source>
</evidence>
<comment type="caution">
    <text evidence="4">The sequence shown here is derived from an EMBL/GenBank/DDBJ whole genome shotgun (WGS) entry which is preliminary data.</text>
</comment>
<dbReference type="AlphaFoldDB" id="A0A8J2KJ77"/>
<keyword evidence="3" id="KW-0732">Signal</keyword>
<evidence type="ECO:0008006" key="6">
    <source>
        <dbReference type="Google" id="ProtNLM"/>
    </source>
</evidence>
<evidence type="ECO:0000313" key="5">
    <source>
        <dbReference type="Proteomes" id="UP000708208"/>
    </source>
</evidence>
<evidence type="ECO:0000256" key="2">
    <source>
        <dbReference type="PROSITE-ProRule" id="PRU00497"/>
    </source>
</evidence>
<evidence type="ECO:0000256" key="3">
    <source>
        <dbReference type="SAM" id="SignalP"/>
    </source>
</evidence>
<proteinExistence type="predicted"/>
<gene>
    <name evidence="4" type="ORF">AFUS01_LOCUS26171</name>
</gene>
<dbReference type="GO" id="GO:0042302">
    <property type="term" value="F:structural constituent of cuticle"/>
    <property type="evidence" value="ECO:0007669"/>
    <property type="project" value="UniProtKB-UniRule"/>
</dbReference>
<dbReference type="PANTHER" id="PTHR12236">
    <property type="entry name" value="STRUCTURAL CONTITUENT OF CUTICLE"/>
    <property type="match status" value="1"/>
</dbReference>
<dbReference type="GO" id="GO:0005615">
    <property type="term" value="C:extracellular space"/>
    <property type="evidence" value="ECO:0007669"/>
    <property type="project" value="TreeGrafter"/>
</dbReference>
<name>A0A8J2KJ77_9HEXA</name>
<dbReference type="EMBL" id="CAJVCH010345520">
    <property type="protein sequence ID" value="CAG7815495.1"/>
    <property type="molecule type" value="Genomic_DNA"/>
</dbReference>
<organism evidence="4 5">
    <name type="scientific">Allacma fusca</name>
    <dbReference type="NCBI Taxonomy" id="39272"/>
    <lineage>
        <taxon>Eukaryota</taxon>
        <taxon>Metazoa</taxon>
        <taxon>Ecdysozoa</taxon>
        <taxon>Arthropoda</taxon>
        <taxon>Hexapoda</taxon>
        <taxon>Collembola</taxon>
        <taxon>Symphypleona</taxon>
        <taxon>Sminthuridae</taxon>
        <taxon>Allacma</taxon>
    </lineage>
</organism>
<feature type="chain" id="PRO_5035236115" description="Cuticle protein 7" evidence="3">
    <location>
        <begin position="20"/>
        <end position="110"/>
    </location>
</feature>
<dbReference type="Pfam" id="PF00379">
    <property type="entry name" value="Chitin_bind_4"/>
    <property type="match status" value="1"/>
</dbReference>
<dbReference type="PANTHER" id="PTHR12236:SF95">
    <property type="entry name" value="CUTICULAR PROTEIN 76BD, ISOFORM C-RELATED"/>
    <property type="match status" value="1"/>
</dbReference>
<dbReference type="InterPro" id="IPR000618">
    <property type="entry name" value="Insect_cuticle"/>
</dbReference>
<dbReference type="PROSITE" id="PS00233">
    <property type="entry name" value="CHIT_BIND_RR_1"/>
    <property type="match status" value="1"/>
</dbReference>
<keyword evidence="1 2" id="KW-0193">Cuticle</keyword>
<dbReference type="PROSITE" id="PS51155">
    <property type="entry name" value="CHIT_BIND_RR_2"/>
    <property type="match status" value="1"/>
</dbReference>